<name>D1AP03_SEBTE</name>
<dbReference type="KEGG" id="str:Sterm_0604"/>
<dbReference type="EMBL" id="CP001739">
    <property type="protein sequence ID" value="ACZ07477.1"/>
    <property type="molecule type" value="Genomic_DNA"/>
</dbReference>
<dbReference type="GO" id="GO:0005829">
    <property type="term" value="C:cytosol"/>
    <property type="evidence" value="ECO:0007669"/>
    <property type="project" value="TreeGrafter"/>
</dbReference>
<comment type="similarity">
    <text evidence="1">Belongs to the UPF0246 family.</text>
</comment>
<proteinExistence type="inferred from homology"/>
<dbReference type="HOGENOM" id="CLU_061989_2_0_0"/>
<accession>D1AP03</accession>
<dbReference type="GO" id="GO:0033194">
    <property type="term" value="P:response to hydroperoxide"/>
    <property type="evidence" value="ECO:0007669"/>
    <property type="project" value="TreeGrafter"/>
</dbReference>
<evidence type="ECO:0000313" key="3">
    <source>
        <dbReference type="Proteomes" id="UP000000845"/>
    </source>
</evidence>
<keyword evidence="3" id="KW-1185">Reference proteome</keyword>
<dbReference type="InterPro" id="IPR005583">
    <property type="entry name" value="YaaA"/>
</dbReference>
<dbReference type="AlphaFoldDB" id="D1AP03"/>
<sequence>MKIILSPSKTQKIKKINGFDLKDIMYGEHTAGLVNILKGLSGKKLKRIMKTSDKLTEEILDTYCNFYENERGHAAASYTGVAFRALDTENLSDKDIEYLEKSVVILSALYGVLTPLTGIQPYRLDMTMSVLDKKSLYEYWKECIDKYFEKEDLIINLASKEFSKMIKKPLTDIEFYEMKNGSPVQVSTNSKKARGEMARHIITQKISSKEKIKEISFGGYKFDKNASGENKLVFIKS</sequence>
<organism evidence="2 3">
    <name type="scientific">Sebaldella termitidis (strain ATCC 33386 / NCTC 11300)</name>
    <dbReference type="NCBI Taxonomy" id="526218"/>
    <lineage>
        <taxon>Bacteria</taxon>
        <taxon>Fusobacteriati</taxon>
        <taxon>Fusobacteriota</taxon>
        <taxon>Fusobacteriia</taxon>
        <taxon>Fusobacteriales</taxon>
        <taxon>Leptotrichiaceae</taxon>
        <taxon>Sebaldella</taxon>
    </lineage>
</organism>
<dbReference type="PANTHER" id="PTHR30283:SF4">
    <property type="entry name" value="PEROXIDE STRESS RESISTANCE PROTEIN YAAA"/>
    <property type="match status" value="1"/>
</dbReference>
<protein>
    <recommendedName>
        <fullName evidence="1">UPF0246 protein Sterm_0604</fullName>
    </recommendedName>
</protein>
<dbReference type="eggNOG" id="COG3022">
    <property type="taxonomic scope" value="Bacteria"/>
</dbReference>
<reference evidence="2 3" key="2">
    <citation type="journal article" date="2010" name="Stand. Genomic Sci.">
        <title>Complete genome sequence of Sebaldella termitidis type strain (NCTC 11300).</title>
        <authorList>
            <person name="Harmon-Smith M."/>
            <person name="Celia L."/>
            <person name="Chertkov O."/>
            <person name="Lapidus A."/>
            <person name="Copeland A."/>
            <person name="Glavina Del Rio T."/>
            <person name="Nolan M."/>
            <person name="Lucas S."/>
            <person name="Tice H."/>
            <person name="Cheng J.F."/>
            <person name="Han C."/>
            <person name="Detter J.C."/>
            <person name="Bruce D."/>
            <person name="Goodwin L."/>
            <person name="Pitluck S."/>
            <person name="Pati A."/>
            <person name="Liolios K."/>
            <person name="Ivanova N."/>
            <person name="Mavromatis K."/>
            <person name="Mikhailova N."/>
            <person name="Chen A."/>
            <person name="Palaniappan K."/>
            <person name="Land M."/>
            <person name="Hauser L."/>
            <person name="Chang Y.J."/>
            <person name="Jeffries C.D."/>
            <person name="Brettin T."/>
            <person name="Goker M."/>
            <person name="Beck B."/>
            <person name="Bristow J."/>
            <person name="Eisen J.A."/>
            <person name="Markowitz V."/>
            <person name="Hugenholtz P."/>
            <person name="Kyrpides N.C."/>
            <person name="Klenk H.P."/>
            <person name="Chen F."/>
        </authorList>
    </citation>
    <scope>NUCLEOTIDE SEQUENCE [LARGE SCALE GENOMIC DNA]</scope>
    <source>
        <strain evidence="3">ATCC 33386 / NCTC 11300</strain>
    </source>
</reference>
<dbReference type="RefSeq" id="WP_012860073.1">
    <property type="nucleotide sequence ID" value="NC_013517.1"/>
</dbReference>
<reference evidence="3" key="1">
    <citation type="submission" date="2009-09" db="EMBL/GenBank/DDBJ databases">
        <title>The complete chromosome of Sebaldella termitidis ATCC 33386.</title>
        <authorList>
            <consortium name="US DOE Joint Genome Institute (JGI-PGF)"/>
            <person name="Lucas S."/>
            <person name="Copeland A."/>
            <person name="Lapidus A."/>
            <person name="Glavina del Rio T."/>
            <person name="Dalin E."/>
            <person name="Tice H."/>
            <person name="Bruce D."/>
            <person name="Goodwin L."/>
            <person name="Pitluck S."/>
            <person name="Kyrpides N."/>
            <person name="Mavromatis K."/>
            <person name="Ivanova N."/>
            <person name="Mikhailova N."/>
            <person name="Sims D."/>
            <person name="Meincke L."/>
            <person name="Brettin T."/>
            <person name="Detter J.C."/>
            <person name="Han C."/>
            <person name="Larimer F."/>
            <person name="Land M."/>
            <person name="Hauser L."/>
            <person name="Markowitz V."/>
            <person name="Cheng J.F."/>
            <person name="Hugenholtz P."/>
            <person name="Woyke T."/>
            <person name="Wu D."/>
            <person name="Eisen J.A."/>
        </authorList>
    </citation>
    <scope>NUCLEOTIDE SEQUENCE [LARGE SCALE GENOMIC DNA]</scope>
    <source>
        <strain evidence="3">ATCC 33386 / NCTC 11300</strain>
    </source>
</reference>
<dbReference type="Pfam" id="PF03883">
    <property type="entry name" value="H2O2_YaaD"/>
    <property type="match status" value="1"/>
</dbReference>
<dbReference type="PANTHER" id="PTHR30283">
    <property type="entry name" value="PEROXIDE STRESS RESPONSE PROTEIN YAAA"/>
    <property type="match status" value="1"/>
</dbReference>
<evidence type="ECO:0000256" key="1">
    <source>
        <dbReference type="HAMAP-Rule" id="MF_00652"/>
    </source>
</evidence>
<evidence type="ECO:0000313" key="2">
    <source>
        <dbReference type="EMBL" id="ACZ07477.1"/>
    </source>
</evidence>
<dbReference type="HAMAP" id="MF_00652">
    <property type="entry name" value="UPF0246"/>
    <property type="match status" value="1"/>
</dbReference>
<dbReference type="Proteomes" id="UP000000845">
    <property type="component" value="Chromosome"/>
</dbReference>
<gene>
    <name evidence="2" type="ordered locus">Sterm_0604</name>
</gene>